<dbReference type="SUPFAM" id="SSF52833">
    <property type="entry name" value="Thioredoxin-like"/>
    <property type="match status" value="1"/>
</dbReference>
<dbReference type="RefSeq" id="WP_149778142.1">
    <property type="nucleotide sequence ID" value="NZ_FRCB01000001.1"/>
</dbReference>
<dbReference type="GO" id="GO:0016853">
    <property type="term" value="F:isomerase activity"/>
    <property type="evidence" value="ECO:0007669"/>
    <property type="project" value="UniProtKB-KW"/>
</dbReference>
<keyword evidence="5" id="KW-1185">Reference proteome</keyword>
<evidence type="ECO:0000313" key="4">
    <source>
        <dbReference type="EMBL" id="SHL46985.1"/>
    </source>
</evidence>
<protein>
    <submittedName>
        <fullName evidence="4">Thiol-disulfide isomerase or thioredoxin</fullName>
    </submittedName>
</protein>
<feature type="domain" description="Thioredoxin" evidence="3">
    <location>
        <begin position="45"/>
        <end position="187"/>
    </location>
</feature>
<dbReference type="InterPro" id="IPR017937">
    <property type="entry name" value="Thioredoxin_CS"/>
</dbReference>
<gene>
    <name evidence="4" type="ORF">SAMN05443432_101598</name>
</gene>
<dbReference type="GO" id="GO:0015036">
    <property type="term" value="F:disulfide oxidoreductase activity"/>
    <property type="evidence" value="ECO:0007669"/>
    <property type="project" value="UniProtKB-ARBA"/>
</dbReference>
<feature type="chain" id="PRO_5012929338" evidence="2">
    <location>
        <begin position="23"/>
        <end position="192"/>
    </location>
</feature>
<dbReference type="GO" id="GO:0016209">
    <property type="term" value="F:antioxidant activity"/>
    <property type="evidence" value="ECO:0007669"/>
    <property type="project" value="InterPro"/>
</dbReference>
<dbReference type="InterPro" id="IPR000866">
    <property type="entry name" value="AhpC/TSA"/>
</dbReference>
<dbReference type="Pfam" id="PF00578">
    <property type="entry name" value="AhpC-TSA"/>
    <property type="match status" value="1"/>
</dbReference>
<organism evidence="4 5">
    <name type="scientific">Roseovarius litoreus</name>
    <dbReference type="NCBI Taxonomy" id="1155722"/>
    <lineage>
        <taxon>Bacteria</taxon>
        <taxon>Pseudomonadati</taxon>
        <taxon>Pseudomonadota</taxon>
        <taxon>Alphaproteobacteria</taxon>
        <taxon>Rhodobacterales</taxon>
        <taxon>Roseobacteraceae</taxon>
        <taxon>Roseovarius</taxon>
    </lineage>
</organism>
<evidence type="ECO:0000313" key="5">
    <source>
        <dbReference type="Proteomes" id="UP000322545"/>
    </source>
</evidence>
<feature type="signal peptide" evidence="2">
    <location>
        <begin position="1"/>
        <end position="22"/>
    </location>
</feature>
<reference evidence="4 5" key="1">
    <citation type="submission" date="2016-11" db="EMBL/GenBank/DDBJ databases">
        <authorList>
            <person name="Varghese N."/>
            <person name="Submissions S."/>
        </authorList>
    </citation>
    <scope>NUCLEOTIDE SEQUENCE [LARGE SCALE GENOMIC DNA]</scope>
    <source>
        <strain evidence="4 5">DSM 28249</strain>
    </source>
</reference>
<evidence type="ECO:0000256" key="2">
    <source>
        <dbReference type="SAM" id="SignalP"/>
    </source>
</evidence>
<evidence type="ECO:0000259" key="3">
    <source>
        <dbReference type="PROSITE" id="PS51352"/>
    </source>
</evidence>
<accession>A0A1M7AWA0</accession>
<proteinExistence type="predicted"/>
<dbReference type="Gene3D" id="3.40.30.10">
    <property type="entry name" value="Glutaredoxin"/>
    <property type="match status" value="1"/>
</dbReference>
<dbReference type="PROSITE" id="PS51352">
    <property type="entry name" value="THIOREDOXIN_2"/>
    <property type="match status" value="1"/>
</dbReference>
<dbReference type="InterPro" id="IPR036249">
    <property type="entry name" value="Thioredoxin-like_sf"/>
</dbReference>
<evidence type="ECO:0000256" key="1">
    <source>
        <dbReference type="ARBA" id="ARBA00023284"/>
    </source>
</evidence>
<dbReference type="InterPro" id="IPR013766">
    <property type="entry name" value="Thioredoxin_domain"/>
</dbReference>
<dbReference type="AlphaFoldDB" id="A0A1M7AWA0"/>
<keyword evidence="2" id="KW-0732">Signal</keyword>
<keyword evidence="4" id="KW-0413">Isomerase</keyword>
<dbReference type="PANTHER" id="PTHR42852:SF18">
    <property type="entry name" value="CHROMOSOME UNDETERMINED SCAFFOLD_47, WHOLE GENOME SHOTGUN SEQUENCE"/>
    <property type="match status" value="1"/>
</dbReference>
<keyword evidence="1" id="KW-0676">Redox-active center</keyword>
<dbReference type="InterPro" id="IPR050553">
    <property type="entry name" value="Thioredoxin_ResA/DsbE_sf"/>
</dbReference>
<dbReference type="CDD" id="cd02966">
    <property type="entry name" value="TlpA_like_family"/>
    <property type="match status" value="1"/>
</dbReference>
<dbReference type="PROSITE" id="PS00194">
    <property type="entry name" value="THIOREDOXIN_1"/>
    <property type="match status" value="1"/>
</dbReference>
<dbReference type="EMBL" id="FRCB01000001">
    <property type="protein sequence ID" value="SHL46985.1"/>
    <property type="molecule type" value="Genomic_DNA"/>
</dbReference>
<dbReference type="PANTHER" id="PTHR42852">
    <property type="entry name" value="THIOL:DISULFIDE INTERCHANGE PROTEIN DSBE"/>
    <property type="match status" value="1"/>
</dbReference>
<name>A0A1M7AWA0_9RHOB</name>
<sequence length="192" mass="20784">MKIIRCCILYMALALGANGAMADMTADLSEIAALRDGDMKKLNFHSEPQPVSQIPFTRQDGTTGTLADYQGKHIVLNFWATWCAPCRKEMPMLSELQTELGGDAFEVVTLATGRNAPPAMKKFFDEIGVDNLPLHRDPQSAIAREMGVFGLPITVILTPEGQEIARLQGDAHWNSDSAKAILRALIDGAAGG</sequence>
<dbReference type="Proteomes" id="UP000322545">
    <property type="component" value="Unassembled WGS sequence"/>
</dbReference>